<evidence type="ECO:0000259" key="2">
    <source>
        <dbReference type="Pfam" id="PF01764"/>
    </source>
</evidence>
<dbReference type="AlphaFoldDB" id="A0A0K0FBZ5"/>
<evidence type="ECO:0000313" key="3">
    <source>
        <dbReference type="Proteomes" id="UP000035680"/>
    </source>
</evidence>
<dbReference type="PANTHER" id="PTHR45908:SF19">
    <property type="entry name" value="FUNGAL LIPASE-LIKE DOMAIN-CONTAINING PROTEIN"/>
    <property type="match status" value="1"/>
</dbReference>
<proteinExistence type="predicted"/>
<dbReference type="InterPro" id="IPR029058">
    <property type="entry name" value="AB_hydrolase_fold"/>
</dbReference>
<feature type="signal peptide" evidence="1">
    <location>
        <begin position="1"/>
        <end position="19"/>
    </location>
</feature>
<keyword evidence="1" id="KW-0732">Signal</keyword>
<keyword evidence="3" id="KW-1185">Reference proteome</keyword>
<dbReference type="WBParaSite" id="SVE_0635900.1">
    <property type="protein sequence ID" value="SVE_0635900.1"/>
    <property type="gene ID" value="SVE_0635900"/>
</dbReference>
<sequence length="314" mass="36032">MLIYLLFVTFSAIFTFSNCEIKNNEILRSNNKYNETVALLALDMAAASYSKNPRKCLKKLGGKLKRHWKSKCDYIHDECWGFIGIVDEYIVFSIRGTRSKLQLIVELIETMSRPKQSFPPGGAVEVYFYTALKTFWSNSSKVLVSLKKKYPKKKVLFTGHSLGGAVASLASALFVHQNKHIFGEDNLKNDTILITFGQPRVGNYVFSLQHDSLVPNSWRIIHRYDLVPHIPGCYEYGRKRSCVPAFNHSPYHHGTEIWYPLTMNGSSDYKFCYGLPINEDDNCSNRCFLHYDINDHLKYFEHDVSSYGDKGCTD</sequence>
<organism evidence="3 4">
    <name type="scientific">Strongyloides venezuelensis</name>
    <name type="common">Threadworm</name>
    <dbReference type="NCBI Taxonomy" id="75913"/>
    <lineage>
        <taxon>Eukaryota</taxon>
        <taxon>Metazoa</taxon>
        <taxon>Ecdysozoa</taxon>
        <taxon>Nematoda</taxon>
        <taxon>Chromadorea</taxon>
        <taxon>Rhabditida</taxon>
        <taxon>Tylenchina</taxon>
        <taxon>Panagrolaimomorpha</taxon>
        <taxon>Strongyloidoidea</taxon>
        <taxon>Strongyloididae</taxon>
        <taxon>Strongyloides</taxon>
    </lineage>
</organism>
<dbReference type="GO" id="GO:0006629">
    <property type="term" value="P:lipid metabolic process"/>
    <property type="evidence" value="ECO:0007669"/>
    <property type="project" value="InterPro"/>
</dbReference>
<dbReference type="Proteomes" id="UP000035680">
    <property type="component" value="Unassembled WGS sequence"/>
</dbReference>
<reference evidence="3" key="1">
    <citation type="submission" date="2014-07" db="EMBL/GenBank/DDBJ databases">
        <authorList>
            <person name="Martin A.A"/>
            <person name="De Silva N."/>
        </authorList>
    </citation>
    <scope>NUCLEOTIDE SEQUENCE</scope>
</reference>
<dbReference type="SUPFAM" id="SSF53474">
    <property type="entry name" value="alpha/beta-Hydrolases"/>
    <property type="match status" value="1"/>
</dbReference>
<accession>A0A0K0FBZ5</accession>
<dbReference type="InterPro" id="IPR002921">
    <property type="entry name" value="Fungal_lipase-type"/>
</dbReference>
<feature type="domain" description="Fungal lipase-type" evidence="2">
    <location>
        <begin position="91"/>
        <end position="234"/>
    </location>
</feature>
<name>A0A0K0FBZ5_STRVS</name>
<dbReference type="CDD" id="cd00519">
    <property type="entry name" value="Lipase_3"/>
    <property type="match status" value="1"/>
</dbReference>
<reference evidence="4" key="2">
    <citation type="submission" date="2015-08" db="UniProtKB">
        <authorList>
            <consortium name="WormBaseParasite"/>
        </authorList>
    </citation>
    <scope>IDENTIFICATION</scope>
</reference>
<evidence type="ECO:0000256" key="1">
    <source>
        <dbReference type="SAM" id="SignalP"/>
    </source>
</evidence>
<protein>
    <submittedName>
        <fullName evidence="4">Lipase_3 domain-containing protein</fullName>
    </submittedName>
</protein>
<dbReference type="Gene3D" id="3.40.50.1820">
    <property type="entry name" value="alpha/beta hydrolase"/>
    <property type="match status" value="1"/>
</dbReference>
<dbReference type="PANTHER" id="PTHR45908">
    <property type="entry name" value="PROTEIN CBG11750-RELATED"/>
    <property type="match status" value="1"/>
</dbReference>
<evidence type="ECO:0000313" key="4">
    <source>
        <dbReference type="WBParaSite" id="SVE_0635900.1"/>
    </source>
</evidence>
<feature type="chain" id="PRO_5005329467" evidence="1">
    <location>
        <begin position="20"/>
        <end position="314"/>
    </location>
</feature>
<dbReference type="Pfam" id="PF01764">
    <property type="entry name" value="Lipase_3"/>
    <property type="match status" value="1"/>
</dbReference>